<reference evidence="1 2" key="1">
    <citation type="journal article" date="2024" name="G3 (Bethesda)">
        <title>Genome assembly of Hibiscus sabdariffa L. provides insights into metabolisms of medicinal natural products.</title>
        <authorList>
            <person name="Kim T."/>
        </authorList>
    </citation>
    <scope>NUCLEOTIDE SEQUENCE [LARGE SCALE GENOMIC DNA]</scope>
    <source>
        <strain evidence="1">TK-2024</strain>
        <tissue evidence="1">Old leaves</tissue>
    </source>
</reference>
<keyword evidence="2" id="KW-1185">Reference proteome</keyword>
<proteinExistence type="predicted"/>
<dbReference type="EMBL" id="JBBPBM010000024">
    <property type="protein sequence ID" value="KAK8542754.1"/>
    <property type="molecule type" value="Genomic_DNA"/>
</dbReference>
<evidence type="ECO:0000313" key="2">
    <source>
        <dbReference type="Proteomes" id="UP001472677"/>
    </source>
</evidence>
<evidence type="ECO:0000313" key="1">
    <source>
        <dbReference type="EMBL" id="KAK8542754.1"/>
    </source>
</evidence>
<comment type="caution">
    <text evidence="1">The sequence shown here is derived from an EMBL/GenBank/DDBJ whole genome shotgun (WGS) entry which is preliminary data.</text>
</comment>
<gene>
    <name evidence="1" type="ORF">V6N12_015336</name>
</gene>
<name>A0ABR2DNA0_9ROSI</name>
<protein>
    <submittedName>
        <fullName evidence="1">Uncharacterized protein</fullName>
    </submittedName>
</protein>
<organism evidence="1 2">
    <name type="scientific">Hibiscus sabdariffa</name>
    <name type="common">roselle</name>
    <dbReference type="NCBI Taxonomy" id="183260"/>
    <lineage>
        <taxon>Eukaryota</taxon>
        <taxon>Viridiplantae</taxon>
        <taxon>Streptophyta</taxon>
        <taxon>Embryophyta</taxon>
        <taxon>Tracheophyta</taxon>
        <taxon>Spermatophyta</taxon>
        <taxon>Magnoliopsida</taxon>
        <taxon>eudicotyledons</taxon>
        <taxon>Gunneridae</taxon>
        <taxon>Pentapetalae</taxon>
        <taxon>rosids</taxon>
        <taxon>malvids</taxon>
        <taxon>Malvales</taxon>
        <taxon>Malvaceae</taxon>
        <taxon>Malvoideae</taxon>
        <taxon>Hibiscus</taxon>
    </lineage>
</organism>
<accession>A0ABR2DNA0</accession>
<sequence length="163" mass="18703">MLWKNRCQLLFDEDILIQCLRLKEEVVASVANVRPVHAPQPAKPLPGWFKVNADRAVGGQRNMAAMGGVMRKRNEAGSSKHWQLFDFKRETLGGLSSIHGDLVFGRLKLVMPLWLKSRNCWINIGRCGFSELVEMPILLLINSLRPLEECLRVRIHFKKRTPF</sequence>
<dbReference type="Proteomes" id="UP001472677">
    <property type="component" value="Unassembled WGS sequence"/>
</dbReference>